<sequence length="157" mass="18249">MDSKLSISSCSIDKKLFDLSCSILENKNEYYKGQLNECTSKYIVFLPLSMSSWYACIDMISDSIYSKISSNKIKNNESIEYESDFPERLKEIPKRLVVSKKLTVPERLAASRNKENDDNDDKVDKDNEVYEANEVYETDKGDEYHNEIINIDKNEEE</sequence>
<dbReference type="EMBL" id="PQFF01000140">
    <property type="protein sequence ID" value="RHZ79335.1"/>
    <property type="molecule type" value="Genomic_DNA"/>
</dbReference>
<reference evidence="2 3" key="1">
    <citation type="submission" date="2018-08" db="EMBL/GenBank/DDBJ databases">
        <title>Genome and evolution of the arbuscular mycorrhizal fungus Diversispora epigaea (formerly Glomus versiforme) and its bacterial endosymbionts.</title>
        <authorList>
            <person name="Sun X."/>
            <person name="Fei Z."/>
            <person name="Harrison M."/>
        </authorList>
    </citation>
    <scope>NUCLEOTIDE SEQUENCE [LARGE SCALE GENOMIC DNA]</scope>
    <source>
        <strain evidence="2 3">IT104</strain>
    </source>
</reference>
<comment type="caution">
    <text evidence="2">The sequence shown here is derived from an EMBL/GenBank/DDBJ whole genome shotgun (WGS) entry which is preliminary data.</text>
</comment>
<accession>A0A397ITJ9</accession>
<dbReference type="Proteomes" id="UP000266861">
    <property type="component" value="Unassembled WGS sequence"/>
</dbReference>
<organism evidence="2 3">
    <name type="scientific">Diversispora epigaea</name>
    <dbReference type="NCBI Taxonomy" id="1348612"/>
    <lineage>
        <taxon>Eukaryota</taxon>
        <taxon>Fungi</taxon>
        <taxon>Fungi incertae sedis</taxon>
        <taxon>Mucoromycota</taxon>
        <taxon>Glomeromycotina</taxon>
        <taxon>Glomeromycetes</taxon>
        <taxon>Diversisporales</taxon>
        <taxon>Diversisporaceae</taxon>
        <taxon>Diversispora</taxon>
    </lineage>
</organism>
<gene>
    <name evidence="2" type="ORF">Glove_149g130</name>
</gene>
<evidence type="ECO:0000256" key="1">
    <source>
        <dbReference type="SAM" id="MobiDB-lite"/>
    </source>
</evidence>
<keyword evidence="3" id="KW-1185">Reference proteome</keyword>
<feature type="compositionally biased region" description="Basic and acidic residues" evidence="1">
    <location>
        <begin position="112"/>
        <end position="128"/>
    </location>
</feature>
<proteinExistence type="predicted"/>
<evidence type="ECO:0000313" key="2">
    <source>
        <dbReference type="EMBL" id="RHZ79335.1"/>
    </source>
</evidence>
<evidence type="ECO:0000313" key="3">
    <source>
        <dbReference type="Proteomes" id="UP000266861"/>
    </source>
</evidence>
<protein>
    <submittedName>
        <fullName evidence="2">Uncharacterized protein</fullName>
    </submittedName>
</protein>
<feature type="region of interest" description="Disordered" evidence="1">
    <location>
        <begin position="108"/>
        <end position="157"/>
    </location>
</feature>
<name>A0A397ITJ9_9GLOM</name>
<dbReference type="AlphaFoldDB" id="A0A397ITJ9"/>
<feature type="compositionally biased region" description="Basic and acidic residues" evidence="1">
    <location>
        <begin position="137"/>
        <end position="157"/>
    </location>
</feature>